<dbReference type="Proteomes" id="UP000602381">
    <property type="component" value="Unassembled WGS sequence"/>
</dbReference>
<name>A0ABQ2L7S0_9PROT</name>
<accession>A0ABQ2L7S0</accession>
<protein>
    <recommendedName>
        <fullName evidence="3">Flagellar protein FlgN</fullName>
    </recommendedName>
</protein>
<evidence type="ECO:0000313" key="1">
    <source>
        <dbReference type="EMBL" id="GGO06273.1"/>
    </source>
</evidence>
<sequence length="156" mass="17674">MIMTMQSRTEQKTDLPKTVHKFLSITDQLTALLAKENHYLETRRPRESRALVGEKLRLTQDYREALGQLRVEEASALGEKGSDIRKQVAKKTEIFRSELARHAKLIIRLKSISEGVVKAISAEAMKQKNPVQHYGNNGRMTDNRGLTASLTLDCNI</sequence>
<gene>
    <name evidence="1" type="ORF">GCM10007972_04430</name>
</gene>
<reference evidence="2" key="1">
    <citation type="journal article" date="2019" name="Int. J. Syst. Evol. Microbiol.">
        <title>The Global Catalogue of Microorganisms (GCM) 10K type strain sequencing project: providing services to taxonomists for standard genome sequencing and annotation.</title>
        <authorList>
            <consortium name="The Broad Institute Genomics Platform"/>
            <consortium name="The Broad Institute Genome Sequencing Center for Infectious Disease"/>
            <person name="Wu L."/>
            <person name="Ma J."/>
        </authorList>
    </citation>
    <scope>NUCLEOTIDE SEQUENCE [LARGE SCALE GENOMIC DNA]</scope>
    <source>
        <strain evidence="2">JCM 17843</strain>
    </source>
</reference>
<proteinExistence type="predicted"/>
<dbReference type="EMBL" id="BMOV01000001">
    <property type="protein sequence ID" value="GGO06273.1"/>
    <property type="molecule type" value="Genomic_DNA"/>
</dbReference>
<comment type="caution">
    <text evidence="1">The sequence shown here is derived from an EMBL/GenBank/DDBJ whole genome shotgun (WGS) entry which is preliminary data.</text>
</comment>
<evidence type="ECO:0000313" key="2">
    <source>
        <dbReference type="Proteomes" id="UP000602381"/>
    </source>
</evidence>
<keyword evidence="2" id="KW-1185">Reference proteome</keyword>
<organism evidence="1 2">
    <name type="scientific">Iodidimonas muriae</name>
    <dbReference type="NCBI Taxonomy" id="261467"/>
    <lineage>
        <taxon>Bacteria</taxon>
        <taxon>Pseudomonadati</taxon>
        <taxon>Pseudomonadota</taxon>
        <taxon>Alphaproteobacteria</taxon>
        <taxon>Iodidimonadales</taxon>
        <taxon>Iodidimonadaceae</taxon>
        <taxon>Iodidimonas</taxon>
    </lineage>
</organism>
<evidence type="ECO:0008006" key="3">
    <source>
        <dbReference type="Google" id="ProtNLM"/>
    </source>
</evidence>